<name>A0ABQ4NBG5_9BACL</name>
<keyword evidence="3" id="KW-0804">Transcription</keyword>
<dbReference type="SUPFAM" id="SSF46689">
    <property type="entry name" value="Homeodomain-like"/>
    <property type="match status" value="1"/>
</dbReference>
<organism evidence="6 7">
    <name type="scientific">Paenibacillus cisolokensis</name>
    <dbReference type="NCBI Taxonomy" id="1658519"/>
    <lineage>
        <taxon>Bacteria</taxon>
        <taxon>Bacillati</taxon>
        <taxon>Bacillota</taxon>
        <taxon>Bacilli</taxon>
        <taxon>Bacillales</taxon>
        <taxon>Paenibacillaceae</taxon>
        <taxon>Paenibacillus</taxon>
    </lineage>
</organism>
<keyword evidence="4" id="KW-1133">Transmembrane helix</keyword>
<evidence type="ECO:0000256" key="2">
    <source>
        <dbReference type="ARBA" id="ARBA00023125"/>
    </source>
</evidence>
<feature type="transmembrane region" description="Helical" evidence="4">
    <location>
        <begin position="12"/>
        <end position="32"/>
    </location>
</feature>
<dbReference type="PANTHER" id="PTHR43280:SF2">
    <property type="entry name" value="HTH-TYPE TRANSCRIPTIONAL REGULATOR EXSA"/>
    <property type="match status" value="1"/>
</dbReference>
<keyword evidence="7" id="KW-1185">Reference proteome</keyword>
<keyword evidence="4" id="KW-0472">Membrane</keyword>
<gene>
    <name evidence="6" type="ORF">PACILC2_41290</name>
</gene>
<reference evidence="6 7" key="1">
    <citation type="submission" date="2021-04" db="EMBL/GenBank/DDBJ databases">
        <title>Draft genome sequence of Paenibacillus cisolokensis, LC2-13A.</title>
        <authorList>
            <person name="Uke A."/>
            <person name="Chhe C."/>
            <person name="Baramee S."/>
            <person name="Kosugi A."/>
        </authorList>
    </citation>
    <scope>NUCLEOTIDE SEQUENCE [LARGE SCALE GENOMIC DNA]</scope>
    <source>
        <strain evidence="6 7">LC2-13A</strain>
    </source>
</reference>
<dbReference type="InterPro" id="IPR018060">
    <property type="entry name" value="HTH_AraC"/>
</dbReference>
<keyword evidence="1" id="KW-0805">Transcription regulation</keyword>
<dbReference type="PROSITE" id="PS01124">
    <property type="entry name" value="HTH_ARAC_FAMILY_2"/>
    <property type="match status" value="1"/>
</dbReference>
<sequence length="760" mass="87427">MTKTWFRRLLLSYLPVFFIVITILFILFFQTLNELTRREAMKANDFLAQQVVRLTDNALRSIEYRVVREILANENVQRFFSRTSMDVLANIRAQAVMDDLKFNYPVIDSIYFVRFSDGFIFGDAPRSAEEFGDAPFIRAYAAAPAGTKWSDARKFQAFADSDPVDVVTMVKSVPYNRSERQGYFVVNVSLAKLKETVGQMYNPDISLVKMLDRQGNDLLGAKPASRTEESGGAGSGTVLSSYVSPYTGWEIASGLHDRNGLKWTLSFYYTWVVFALIVAMLGIIWVVLVTKRNYKPIRQLVSLIETYSAKPDHAAGDKNGEFSFIRSTLESLMNESRLFQKRYRERLIMQRRYHFHQVLEGNEQLSELEWMAELSQFHLRVEGKTATAFIVEIDDYDGFAGTYGERDRSLLKFILYSAVHETAKLHGAAVWAEWSTDRRLSLILWTAGPDSAQQSAAILEECRRWIGRHVSFTITAGQGGPATTLEETRLSYQTAGQCLQFKAVLGANRLIAAKDTVRPQKEPQEWFKTIYLLSPSLRMADPEWRAHIILFFRQIREAVLPRREIENVMQFFVQHLDGEVSEQSKDYRAIWSDIRRELQQLAGRWDTLDGLQRECVRIFDAMTGRIQELRESHRSRALMLQIRDYIERHFANPELSLDYLSGKFQVNPKYLSKMFKDEIGENFVDFLIGRRIEQAKKMLLETEKPMQTISSEVGYYNYNSFNRAFKNVVGVSPRDYRKQMCGTNKEVAPAGENGVAAEYG</sequence>
<dbReference type="InterPro" id="IPR018062">
    <property type="entry name" value="HTH_AraC-typ_CS"/>
</dbReference>
<evidence type="ECO:0000256" key="4">
    <source>
        <dbReference type="SAM" id="Phobius"/>
    </source>
</evidence>
<dbReference type="Pfam" id="PF17853">
    <property type="entry name" value="GGDEF_2"/>
    <property type="match status" value="1"/>
</dbReference>
<evidence type="ECO:0000256" key="3">
    <source>
        <dbReference type="ARBA" id="ARBA00023163"/>
    </source>
</evidence>
<protein>
    <recommendedName>
        <fullName evidence="5">HTH araC/xylS-type domain-containing protein</fullName>
    </recommendedName>
</protein>
<feature type="transmembrane region" description="Helical" evidence="4">
    <location>
        <begin position="268"/>
        <end position="288"/>
    </location>
</feature>
<comment type="caution">
    <text evidence="6">The sequence shown here is derived from an EMBL/GenBank/DDBJ whole genome shotgun (WGS) entry which is preliminary data.</text>
</comment>
<dbReference type="EMBL" id="BOVJ01000139">
    <property type="protein sequence ID" value="GIQ65561.1"/>
    <property type="molecule type" value="Genomic_DNA"/>
</dbReference>
<evidence type="ECO:0000256" key="1">
    <source>
        <dbReference type="ARBA" id="ARBA00023015"/>
    </source>
</evidence>
<evidence type="ECO:0000313" key="7">
    <source>
        <dbReference type="Proteomes" id="UP000680304"/>
    </source>
</evidence>
<dbReference type="InterPro" id="IPR041522">
    <property type="entry name" value="CdaR_GGDEF"/>
</dbReference>
<evidence type="ECO:0000259" key="5">
    <source>
        <dbReference type="PROSITE" id="PS01124"/>
    </source>
</evidence>
<dbReference type="PANTHER" id="PTHR43280">
    <property type="entry name" value="ARAC-FAMILY TRANSCRIPTIONAL REGULATOR"/>
    <property type="match status" value="1"/>
</dbReference>
<dbReference type="Pfam" id="PF12833">
    <property type="entry name" value="HTH_18"/>
    <property type="match status" value="1"/>
</dbReference>
<accession>A0ABQ4NBG5</accession>
<keyword evidence="2" id="KW-0238">DNA-binding</keyword>
<evidence type="ECO:0000313" key="6">
    <source>
        <dbReference type="EMBL" id="GIQ65561.1"/>
    </source>
</evidence>
<proteinExistence type="predicted"/>
<dbReference type="Proteomes" id="UP000680304">
    <property type="component" value="Unassembled WGS sequence"/>
</dbReference>
<dbReference type="RefSeq" id="WP_213530073.1">
    <property type="nucleotide sequence ID" value="NZ_BOVJ01000139.1"/>
</dbReference>
<keyword evidence="4" id="KW-0812">Transmembrane</keyword>
<dbReference type="Gene3D" id="1.10.10.60">
    <property type="entry name" value="Homeodomain-like"/>
    <property type="match status" value="2"/>
</dbReference>
<dbReference type="PROSITE" id="PS00041">
    <property type="entry name" value="HTH_ARAC_FAMILY_1"/>
    <property type="match status" value="1"/>
</dbReference>
<feature type="domain" description="HTH araC/xylS-type" evidence="5">
    <location>
        <begin position="640"/>
        <end position="739"/>
    </location>
</feature>
<dbReference type="SMART" id="SM00342">
    <property type="entry name" value="HTH_ARAC"/>
    <property type="match status" value="1"/>
</dbReference>
<dbReference type="InterPro" id="IPR009057">
    <property type="entry name" value="Homeodomain-like_sf"/>
</dbReference>